<proteinExistence type="predicted"/>
<dbReference type="Proteomes" id="UP000249526">
    <property type="component" value="Unassembled WGS sequence"/>
</dbReference>
<dbReference type="EMBL" id="KZ825068">
    <property type="protein sequence ID" value="RAH55444.1"/>
    <property type="molecule type" value="Genomic_DNA"/>
</dbReference>
<reference evidence="1 2" key="1">
    <citation type="submission" date="2018-02" db="EMBL/GenBank/DDBJ databases">
        <title>The genomes of Aspergillus section Nigri reveals drivers in fungal speciation.</title>
        <authorList>
            <consortium name="DOE Joint Genome Institute"/>
            <person name="Vesth T.C."/>
            <person name="Nybo J."/>
            <person name="Theobald S."/>
            <person name="Brandl J."/>
            <person name="Frisvad J.C."/>
            <person name="Nielsen K.F."/>
            <person name="Lyhne E.K."/>
            <person name="Kogle M.E."/>
            <person name="Kuo A."/>
            <person name="Riley R."/>
            <person name="Clum A."/>
            <person name="Nolan M."/>
            <person name="Lipzen A."/>
            <person name="Salamov A."/>
            <person name="Henrissat B."/>
            <person name="Wiebenga A."/>
            <person name="De vries R.P."/>
            <person name="Grigoriev I.V."/>
            <person name="Mortensen U.H."/>
            <person name="Andersen M.R."/>
            <person name="Baker S.E."/>
        </authorList>
    </citation>
    <scope>NUCLEOTIDE SEQUENCE [LARGE SCALE GENOMIC DNA]</scope>
    <source>
        <strain evidence="1 2">CBS 112811</strain>
    </source>
</reference>
<keyword evidence="2" id="KW-1185">Reference proteome</keyword>
<sequence>MVLLNRTIVWRLSSPSQTPTGRYLARVYLRIHPHCRGCASRICSTAAYAGGKDPVQFNNHRDLVYKLWSGSGAHTHTKVKDGWRPKVENPQGGELQVPGLKCHCSSMSWAHTAACFVAQTQGVRVSQYSFPDADLMKLLLRTRSLTCKRQSN</sequence>
<name>A0A8G1VJB9_9EURO</name>
<gene>
    <name evidence="1" type="ORF">BO85DRAFT_451232</name>
</gene>
<dbReference type="GeneID" id="37163945"/>
<evidence type="ECO:0000313" key="1">
    <source>
        <dbReference type="EMBL" id="RAH55444.1"/>
    </source>
</evidence>
<protein>
    <submittedName>
        <fullName evidence="1">Uncharacterized protein</fullName>
    </submittedName>
</protein>
<evidence type="ECO:0000313" key="2">
    <source>
        <dbReference type="Proteomes" id="UP000249526"/>
    </source>
</evidence>
<dbReference type="AlphaFoldDB" id="A0A8G1VJB9"/>
<dbReference type="RefSeq" id="XP_025513366.1">
    <property type="nucleotide sequence ID" value="XM_025660543.1"/>
</dbReference>
<organism evidence="1 2">
    <name type="scientific">Aspergillus piperis CBS 112811</name>
    <dbReference type="NCBI Taxonomy" id="1448313"/>
    <lineage>
        <taxon>Eukaryota</taxon>
        <taxon>Fungi</taxon>
        <taxon>Dikarya</taxon>
        <taxon>Ascomycota</taxon>
        <taxon>Pezizomycotina</taxon>
        <taxon>Eurotiomycetes</taxon>
        <taxon>Eurotiomycetidae</taxon>
        <taxon>Eurotiales</taxon>
        <taxon>Aspergillaceae</taxon>
        <taxon>Aspergillus</taxon>
        <taxon>Aspergillus subgen. Circumdati</taxon>
    </lineage>
</organism>
<accession>A0A8G1VJB9</accession>